<dbReference type="SUPFAM" id="SSF53244">
    <property type="entry name" value="MurD-like peptide ligases, peptide-binding domain"/>
    <property type="match status" value="1"/>
</dbReference>
<evidence type="ECO:0000313" key="1">
    <source>
        <dbReference type="EMBL" id="GAH24676.1"/>
    </source>
</evidence>
<reference evidence="1" key="1">
    <citation type="journal article" date="2014" name="Front. Microbiol.">
        <title>High frequency of phylogenetically diverse reductive dehalogenase-homologous genes in deep subseafloor sedimentary metagenomes.</title>
        <authorList>
            <person name="Kawai M."/>
            <person name="Futagami T."/>
            <person name="Toyoda A."/>
            <person name="Takaki Y."/>
            <person name="Nishi S."/>
            <person name="Hori S."/>
            <person name="Arai W."/>
            <person name="Tsubouchi T."/>
            <person name="Morono Y."/>
            <person name="Uchiyama I."/>
            <person name="Ito T."/>
            <person name="Fujiyama A."/>
            <person name="Inagaki F."/>
            <person name="Takami H."/>
        </authorList>
    </citation>
    <scope>NUCLEOTIDE SEQUENCE</scope>
    <source>
        <strain evidence="1">Expedition CK06-06</strain>
    </source>
</reference>
<comment type="caution">
    <text evidence="1">The sequence shown here is derived from an EMBL/GenBank/DDBJ whole genome shotgun (WGS) entry which is preliminary data.</text>
</comment>
<dbReference type="InterPro" id="IPR036615">
    <property type="entry name" value="Mur_ligase_C_dom_sf"/>
</dbReference>
<dbReference type="AlphaFoldDB" id="X1DUG6"/>
<gene>
    <name evidence="1" type="ORF">S01H4_66568</name>
</gene>
<proteinExistence type="predicted"/>
<dbReference type="EMBL" id="BART01041299">
    <property type="protein sequence ID" value="GAH24676.1"/>
    <property type="molecule type" value="Genomic_DNA"/>
</dbReference>
<dbReference type="GO" id="GO:0016881">
    <property type="term" value="F:acid-amino acid ligase activity"/>
    <property type="evidence" value="ECO:0007669"/>
    <property type="project" value="InterPro"/>
</dbReference>
<organism evidence="1">
    <name type="scientific">marine sediment metagenome</name>
    <dbReference type="NCBI Taxonomy" id="412755"/>
    <lineage>
        <taxon>unclassified sequences</taxon>
        <taxon>metagenomes</taxon>
        <taxon>ecological metagenomes</taxon>
    </lineage>
</organism>
<dbReference type="Gene3D" id="3.90.190.20">
    <property type="entry name" value="Mur ligase, C-terminal domain"/>
    <property type="match status" value="1"/>
</dbReference>
<evidence type="ECO:0008006" key="2">
    <source>
        <dbReference type="Google" id="ProtNLM"/>
    </source>
</evidence>
<accession>X1DUG6</accession>
<feature type="non-terminal residue" evidence="1">
    <location>
        <position position="1"/>
    </location>
</feature>
<sequence length="42" mass="4690">KNSEKAAEEIKTFLREGDVIFVKGSRGIKTEKIINELKGKGK</sequence>
<protein>
    <recommendedName>
        <fullName evidence="2">Mur ligase C-terminal domain-containing protein</fullName>
    </recommendedName>
</protein>
<name>X1DUG6_9ZZZZ</name>